<proteinExistence type="predicted"/>
<gene>
    <name evidence="1" type="ORF">METZ01_LOCUS343313</name>
</gene>
<sequence>MLEKTYEKLIAIEQIITQINYSAL</sequence>
<name>A0A382QYA0_9ZZZZ</name>
<organism evidence="1">
    <name type="scientific">marine metagenome</name>
    <dbReference type="NCBI Taxonomy" id="408172"/>
    <lineage>
        <taxon>unclassified sequences</taxon>
        <taxon>metagenomes</taxon>
        <taxon>ecological metagenomes</taxon>
    </lineage>
</organism>
<dbReference type="AlphaFoldDB" id="A0A382QYA0"/>
<accession>A0A382QYA0</accession>
<evidence type="ECO:0000313" key="1">
    <source>
        <dbReference type="EMBL" id="SVC90459.1"/>
    </source>
</evidence>
<protein>
    <submittedName>
        <fullName evidence="1">Uncharacterized protein</fullName>
    </submittedName>
</protein>
<reference evidence="1" key="1">
    <citation type="submission" date="2018-05" db="EMBL/GenBank/DDBJ databases">
        <authorList>
            <person name="Lanie J.A."/>
            <person name="Ng W.-L."/>
            <person name="Kazmierczak K.M."/>
            <person name="Andrzejewski T.M."/>
            <person name="Davidsen T.M."/>
            <person name="Wayne K.J."/>
            <person name="Tettelin H."/>
            <person name="Glass J.I."/>
            <person name="Rusch D."/>
            <person name="Podicherti R."/>
            <person name="Tsui H.-C.T."/>
            <person name="Winkler M.E."/>
        </authorList>
    </citation>
    <scope>NUCLEOTIDE SEQUENCE</scope>
</reference>
<dbReference type="EMBL" id="UINC01117785">
    <property type="protein sequence ID" value="SVC90459.1"/>
    <property type="molecule type" value="Genomic_DNA"/>
</dbReference>